<evidence type="ECO:0000313" key="4">
    <source>
        <dbReference type="Proteomes" id="UP000000422"/>
    </source>
</evidence>
<name>Q7MR01_WOLSU</name>
<feature type="domain" description="VTT" evidence="2">
    <location>
        <begin position="3"/>
        <end position="119"/>
    </location>
</feature>
<dbReference type="Pfam" id="PF09335">
    <property type="entry name" value="VTT_dom"/>
    <property type="match status" value="1"/>
</dbReference>
<keyword evidence="1" id="KW-0472">Membrane</keyword>
<dbReference type="PANTHER" id="PTHR42709">
    <property type="entry name" value="ALKALINE PHOSPHATASE LIKE PROTEIN"/>
    <property type="match status" value="1"/>
</dbReference>
<proteinExistence type="predicted"/>
<dbReference type="InterPro" id="IPR032816">
    <property type="entry name" value="VTT_dom"/>
</dbReference>
<dbReference type="InterPro" id="IPR051311">
    <property type="entry name" value="DedA_domain"/>
</dbReference>
<dbReference type="eggNOG" id="COG0586">
    <property type="taxonomic scope" value="Bacteria"/>
</dbReference>
<evidence type="ECO:0000256" key="1">
    <source>
        <dbReference type="SAM" id="Phobius"/>
    </source>
</evidence>
<organism evidence="4">
    <name type="scientific">Wolinella succinogenes (strain ATCC 29543 / DSM 1740 / CCUG 13145 / JCM 31913 / LMG 7466 / NCTC 11488 / FDC 602W)</name>
    <name type="common">Vibrio succinogenes</name>
    <dbReference type="NCBI Taxonomy" id="273121"/>
    <lineage>
        <taxon>Bacteria</taxon>
        <taxon>Pseudomonadati</taxon>
        <taxon>Campylobacterota</taxon>
        <taxon>Epsilonproteobacteria</taxon>
        <taxon>Campylobacterales</taxon>
        <taxon>Helicobacteraceae</taxon>
        <taxon>Wolinella</taxon>
    </lineage>
</organism>
<dbReference type="GO" id="GO:0005886">
    <property type="term" value="C:plasma membrane"/>
    <property type="evidence" value="ECO:0007669"/>
    <property type="project" value="TreeGrafter"/>
</dbReference>
<dbReference type="HOGENOM" id="CLU_044208_7_1_7"/>
<dbReference type="AlphaFoldDB" id="Q7MR01"/>
<accession>Q7MR01</accession>
<dbReference type="PANTHER" id="PTHR42709:SF2">
    <property type="entry name" value="INNER MEMBRANE PROTEIN YOHD"/>
    <property type="match status" value="1"/>
</dbReference>
<feature type="transmembrane region" description="Helical" evidence="1">
    <location>
        <begin position="108"/>
        <end position="129"/>
    </location>
</feature>
<evidence type="ECO:0000259" key="2">
    <source>
        <dbReference type="Pfam" id="PF09335"/>
    </source>
</evidence>
<feature type="transmembrane region" description="Helical" evidence="1">
    <location>
        <begin position="15"/>
        <end position="36"/>
    </location>
</feature>
<evidence type="ECO:0000313" key="3">
    <source>
        <dbReference type="EMBL" id="CAE10876.1"/>
    </source>
</evidence>
<dbReference type="EMBL" id="BX571662">
    <property type="protein sequence ID" value="CAE10876.1"/>
    <property type="molecule type" value="Genomic_DNA"/>
</dbReference>
<sequence>MALIASGVFSHTGQMYYLFALIAGTLGGMAGDIFWYSTGRFNKKYALKILKSHRREVALARIQVYRYGAYIVFIQRFIYGARLVVPLLIGASRYNFRRFVVINFFSSFLWALLYLTIAYFLGDSIIAFFHYLKSHFYWVLLFLGILSLLAILYLKRYSKKN</sequence>
<gene>
    <name evidence="3" type="ordered locus">WS1866</name>
</gene>
<dbReference type="KEGG" id="wsu:WS1866"/>
<dbReference type="Proteomes" id="UP000000422">
    <property type="component" value="Chromosome"/>
</dbReference>
<reference evidence="3 4" key="1">
    <citation type="journal article" date="2003" name="Proc. Natl. Acad. Sci. U.S.A.">
        <title>Complete genome sequence and analysis of Wolinella succinogenes.</title>
        <authorList>
            <person name="Baar C."/>
            <person name="Eppinger M."/>
            <person name="Raddatz G."/>
            <person name="Simon JM."/>
            <person name="Lanz C."/>
            <person name="Klimmek O."/>
            <person name="Nandakumar R."/>
            <person name="Gross R."/>
            <person name="Rosinus A."/>
            <person name="Keller H."/>
            <person name="Jagtap P."/>
            <person name="Linke B."/>
            <person name="Meyer F."/>
            <person name="Lederer H."/>
            <person name="Schuster S.C."/>
        </authorList>
    </citation>
    <scope>NUCLEOTIDE SEQUENCE [LARGE SCALE GENOMIC DNA]</scope>
    <source>
        <strain evidence="4">ATCC 29543 / DSM 1740 / CCUG 13145 / JCM 31913 / LMG 7466 / NCTC 11488 / FDC 602W</strain>
    </source>
</reference>
<keyword evidence="1" id="KW-0812">Transmembrane</keyword>
<keyword evidence="1" id="KW-1133">Transmembrane helix</keyword>
<dbReference type="STRING" id="273121.WS1866"/>
<protein>
    <recommendedName>
        <fullName evidence="2">VTT domain-containing protein</fullName>
    </recommendedName>
</protein>
<keyword evidence="4" id="KW-1185">Reference proteome</keyword>
<feature type="transmembrane region" description="Helical" evidence="1">
    <location>
        <begin position="135"/>
        <end position="154"/>
    </location>
</feature>